<feature type="transmembrane region" description="Helical" evidence="7">
    <location>
        <begin position="12"/>
        <end position="32"/>
    </location>
</feature>
<evidence type="ECO:0000256" key="6">
    <source>
        <dbReference type="ARBA" id="ARBA00023136"/>
    </source>
</evidence>
<feature type="transmembrane region" description="Helical" evidence="7">
    <location>
        <begin position="52"/>
        <end position="69"/>
    </location>
</feature>
<keyword evidence="10" id="KW-1185">Reference proteome</keyword>
<proteinExistence type="inferred from homology"/>
<dbReference type="InterPro" id="IPR005829">
    <property type="entry name" value="Sugar_transporter_CS"/>
</dbReference>
<evidence type="ECO:0000313" key="9">
    <source>
        <dbReference type="EMBL" id="MVO98089.1"/>
    </source>
</evidence>
<feature type="transmembrane region" description="Helical" evidence="7">
    <location>
        <begin position="239"/>
        <end position="263"/>
    </location>
</feature>
<feature type="transmembrane region" description="Helical" evidence="7">
    <location>
        <begin position="275"/>
        <end position="298"/>
    </location>
</feature>
<comment type="similarity">
    <text evidence="2">Belongs to the major facilitator superfamily. TCR/Tet family.</text>
</comment>
<keyword evidence="5 7" id="KW-1133">Transmembrane helix</keyword>
<dbReference type="InterPro" id="IPR020846">
    <property type="entry name" value="MFS_dom"/>
</dbReference>
<dbReference type="InterPro" id="IPR036259">
    <property type="entry name" value="MFS_trans_sf"/>
</dbReference>
<dbReference type="OrthoDB" id="9793283at2"/>
<feature type="transmembrane region" description="Helical" evidence="7">
    <location>
        <begin position="338"/>
        <end position="357"/>
    </location>
</feature>
<dbReference type="RefSeq" id="WP_157331958.1">
    <property type="nucleotide sequence ID" value="NZ_RHLK01000001.1"/>
</dbReference>
<evidence type="ECO:0000256" key="5">
    <source>
        <dbReference type="ARBA" id="ARBA00022989"/>
    </source>
</evidence>
<gene>
    <name evidence="9" type="ORF">EDM21_00775</name>
</gene>
<evidence type="ECO:0000256" key="3">
    <source>
        <dbReference type="ARBA" id="ARBA00022448"/>
    </source>
</evidence>
<dbReference type="PRINTS" id="PR01035">
    <property type="entry name" value="TCRTETA"/>
</dbReference>
<dbReference type="PROSITE" id="PS50850">
    <property type="entry name" value="MFS"/>
    <property type="match status" value="1"/>
</dbReference>
<feature type="domain" description="Major facilitator superfamily (MFS) profile" evidence="8">
    <location>
        <begin position="14"/>
        <end position="393"/>
    </location>
</feature>
<dbReference type="Proteomes" id="UP000490800">
    <property type="component" value="Unassembled WGS sequence"/>
</dbReference>
<name>A0A7X3JXP7_9BACL</name>
<dbReference type="PANTHER" id="PTHR23506">
    <property type="entry name" value="GH10249P"/>
    <property type="match status" value="1"/>
</dbReference>
<evidence type="ECO:0000256" key="2">
    <source>
        <dbReference type="ARBA" id="ARBA00007520"/>
    </source>
</evidence>
<feature type="transmembrane region" description="Helical" evidence="7">
    <location>
        <begin position="167"/>
        <end position="188"/>
    </location>
</feature>
<feature type="transmembrane region" description="Helical" evidence="7">
    <location>
        <begin position="110"/>
        <end position="130"/>
    </location>
</feature>
<feature type="transmembrane region" description="Helical" evidence="7">
    <location>
        <begin position="369"/>
        <end position="388"/>
    </location>
</feature>
<feature type="transmembrane region" description="Helical" evidence="7">
    <location>
        <begin position="304"/>
        <end position="326"/>
    </location>
</feature>
<dbReference type="Gene3D" id="1.20.1250.20">
    <property type="entry name" value="MFS general substrate transporter like domains"/>
    <property type="match status" value="2"/>
</dbReference>
<dbReference type="Pfam" id="PF07690">
    <property type="entry name" value="MFS_1"/>
    <property type="match status" value="2"/>
</dbReference>
<evidence type="ECO:0000256" key="1">
    <source>
        <dbReference type="ARBA" id="ARBA00004651"/>
    </source>
</evidence>
<reference evidence="9 10" key="1">
    <citation type="journal article" date="2019" name="Microorganisms">
        <title>Paenibacillus lutrae sp. nov., A Chitinolytic Species Isolated from A River Otter in Castril Natural Park, Granada, Spain.</title>
        <authorList>
            <person name="Rodriguez M."/>
            <person name="Reina J.C."/>
            <person name="Bejar V."/>
            <person name="Llamas I."/>
        </authorList>
    </citation>
    <scope>NUCLEOTIDE SEQUENCE [LARGE SCALE GENOMIC DNA]</scope>
    <source>
        <strain evidence="9 10">N10</strain>
    </source>
</reference>
<organism evidence="9 10">
    <name type="scientific">Paenibacillus lutrae</name>
    <dbReference type="NCBI Taxonomy" id="2078573"/>
    <lineage>
        <taxon>Bacteria</taxon>
        <taxon>Bacillati</taxon>
        <taxon>Bacillota</taxon>
        <taxon>Bacilli</taxon>
        <taxon>Bacillales</taxon>
        <taxon>Paenibacillaceae</taxon>
        <taxon>Paenibacillus</taxon>
    </lineage>
</organism>
<dbReference type="PANTHER" id="PTHR23506:SF23">
    <property type="entry name" value="GH10249P"/>
    <property type="match status" value="1"/>
</dbReference>
<feature type="transmembrane region" description="Helical" evidence="7">
    <location>
        <begin position="209"/>
        <end position="227"/>
    </location>
</feature>
<dbReference type="InterPro" id="IPR050930">
    <property type="entry name" value="MFS_Vesicular_Transporter"/>
</dbReference>
<evidence type="ECO:0000259" key="8">
    <source>
        <dbReference type="PROSITE" id="PS50850"/>
    </source>
</evidence>
<dbReference type="SUPFAM" id="SSF103473">
    <property type="entry name" value="MFS general substrate transporter"/>
    <property type="match status" value="1"/>
</dbReference>
<sequence>MSSRYKMTRLQLTGLSLVIAILFIDMLLYSLIIPVTPYLTQKLQPSSTMTGILFSSYAIALFAFTPILGPLSDRIGRKKPILIGLAGMTLSTLLFAYAESMWMLIGARFLQGIAAAATWTAALALLADLFPPKMRGGAMGTALTGMSLGTLLGAPFGGWLLDFGGYATPFYFAAGLTVVCIGLVFFLLREPPRIQEEKTNALYLLRNRSVLFIAGVVLTAETVLTLLEPILPVFLTERVAASPSMIGLLFAVMSVAYGAVAPLSGMLADRWNPRYLMLIGLSCLAASMPLIAVSQTMWQQAGAMLLVGASVGFALSPTLSTLGTIVDSGGNAGSYGAAYSLFNMFHAVGMIVGPFLGGVLTDTFSVPKTIYLVSSALLLAGFLLFYLMTAGQKRTRNLL</sequence>
<dbReference type="InterPro" id="IPR011701">
    <property type="entry name" value="MFS"/>
</dbReference>
<keyword evidence="6 7" id="KW-0472">Membrane</keyword>
<feature type="transmembrane region" description="Helical" evidence="7">
    <location>
        <begin position="81"/>
        <end position="98"/>
    </location>
</feature>
<comment type="caution">
    <text evidence="9">The sequence shown here is derived from an EMBL/GenBank/DDBJ whole genome shotgun (WGS) entry which is preliminary data.</text>
</comment>
<dbReference type="GO" id="GO:0022857">
    <property type="term" value="F:transmembrane transporter activity"/>
    <property type="evidence" value="ECO:0007669"/>
    <property type="project" value="InterPro"/>
</dbReference>
<keyword evidence="3" id="KW-0813">Transport</keyword>
<evidence type="ECO:0000256" key="4">
    <source>
        <dbReference type="ARBA" id="ARBA00022692"/>
    </source>
</evidence>
<dbReference type="AlphaFoldDB" id="A0A7X3JXP7"/>
<dbReference type="CDD" id="cd17325">
    <property type="entry name" value="MFS_MdtG_SLC18_like"/>
    <property type="match status" value="1"/>
</dbReference>
<dbReference type="PROSITE" id="PS00216">
    <property type="entry name" value="SUGAR_TRANSPORT_1"/>
    <property type="match status" value="1"/>
</dbReference>
<comment type="subcellular location">
    <subcellularLocation>
        <location evidence="1">Cell membrane</location>
        <topology evidence="1">Multi-pass membrane protein</topology>
    </subcellularLocation>
</comment>
<dbReference type="EMBL" id="RHLK01000001">
    <property type="protein sequence ID" value="MVO98089.1"/>
    <property type="molecule type" value="Genomic_DNA"/>
</dbReference>
<keyword evidence="4 7" id="KW-0812">Transmembrane</keyword>
<feature type="transmembrane region" description="Helical" evidence="7">
    <location>
        <begin position="142"/>
        <end position="161"/>
    </location>
</feature>
<accession>A0A7X3JXP7</accession>
<dbReference type="GO" id="GO:0005886">
    <property type="term" value="C:plasma membrane"/>
    <property type="evidence" value="ECO:0007669"/>
    <property type="project" value="UniProtKB-SubCell"/>
</dbReference>
<evidence type="ECO:0000256" key="7">
    <source>
        <dbReference type="SAM" id="Phobius"/>
    </source>
</evidence>
<evidence type="ECO:0000313" key="10">
    <source>
        <dbReference type="Proteomes" id="UP000490800"/>
    </source>
</evidence>
<dbReference type="InterPro" id="IPR001958">
    <property type="entry name" value="Tet-R_TetA/multi-R_MdtG-like"/>
</dbReference>
<protein>
    <submittedName>
        <fullName evidence="9">MFS transporter</fullName>
    </submittedName>
</protein>